<dbReference type="InterPro" id="IPR018062">
    <property type="entry name" value="HTH_AraC-typ_CS"/>
</dbReference>
<dbReference type="GO" id="GO:0003700">
    <property type="term" value="F:DNA-binding transcription factor activity"/>
    <property type="evidence" value="ECO:0007669"/>
    <property type="project" value="InterPro"/>
</dbReference>
<dbReference type="PANTHER" id="PTHR11019">
    <property type="entry name" value="HTH-TYPE TRANSCRIPTIONAL REGULATOR NIMR"/>
    <property type="match status" value="1"/>
</dbReference>
<dbReference type="AlphaFoldDB" id="I8I2V8"/>
<evidence type="ECO:0000313" key="8">
    <source>
        <dbReference type="Proteomes" id="UP000003704"/>
    </source>
</evidence>
<dbReference type="Pfam" id="PF02311">
    <property type="entry name" value="AraC_binding"/>
    <property type="match status" value="1"/>
</dbReference>
<dbReference type="GO" id="GO:0043565">
    <property type="term" value="F:sequence-specific DNA binding"/>
    <property type="evidence" value="ECO:0007669"/>
    <property type="project" value="InterPro"/>
</dbReference>
<proteinExistence type="predicted"/>
<protein>
    <submittedName>
        <fullName evidence="7">AraC family transcriptional regulator</fullName>
    </submittedName>
</protein>
<evidence type="ECO:0000256" key="3">
    <source>
        <dbReference type="ARBA" id="ARBA00023125"/>
    </source>
</evidence>
<dbReference type="PANTHER" id="PTHR11019:SF159">
    <property type="entry name" value="TRANSCRIPTIONAL REGULATOR-RELATED"/>
    <property type="match status" value="1"/>
</dbReference>
<dbReference type="FunFam" id="1.10.10.60:FF:000132">
    <property type="entry name" value="AraC family transcriptional regulator"/>
    <property type="match status" value="1"/>
</dbReference>
<dbReference type="SMART" id="SM00342">
    <property type="entry name" value="HTH_ARAC"/>
    <property type="match status" value="1"/>
</dbReference>
<dbReference type="InterPro" id="IPR018060">
    <property type="entry name" value="HTH_AraC"/>
</dbReference>
<keyword evidence="8" id="KW-1185">Reference proteome</keyword>
<organism evidence="7 8">
    <name type="scientific">Hydrocarboniphaga effusa AP103</name>
    <dbReference type="NCBI Taxonomy" id="1172194"/>
    <lineage>
        <taxon>Bacteria</taxon>
        <taxon>Pseudomonadati</taxon>
        <taxon>Pseudomonadota</taxon>
        <taxon>Gammaproteobacteria</taxon>
        <taxon>Nevskiales</taxon>
        <taxon>Nevskiaceae</taxon>
        <taxon>Hydrocarboniphaga</taxon>
    </lineage>
</organism>
<dbReference type="RefSeq" id="WP_007183392.1">
    <property type="nucleotide sequence ID" value="NZ_AKGD01000001.1"/>
</dbReference>
<keyword evidence="4" id="KW-0010">Activator</keyword>
<dbReference type="EMBL" id="AKGD01000001">
    <property type="protein sequence ID" value="EIT70296.1"/>
    <property type="molecule type" value="Genomic_DNA"/>
</dbReference>
<dbReference type="InterPro" id="IPR020449">
    <property type="entry name" value="Tscrpt_reg_AraC-type_HTH"/>
</dbReference>
<reference evidence="7 8" key="1">
    <citation type="journal article" date="2012" name="J. Bacteriol.">
        <title>Genome Sequence of n-Alkane-Degrading Hydrocarboniphaga effusa Strain AP103T (ATCC BAA-332T).</title>
        <authorList>
            <person name="Chang H.K."/>
            <person name="Zylstra G.J."/>
            <person name="Chae J.C."/>
        </authorList>
    </citation>
    <scope>NUCLEOTIDE SEQUENCE [LARGE SCALE GENOMIC DNA]</scope>
    <source>
        <strain evidence="7 8">AP103</strain>
    </source>
</reference>
<dbReference type="PROSITE" id="PS00041">
    <property type="entry name" value="HTH_ARAC_FAMILY_1"/>
    <property type="match status" value="1"/>
</dbReference>
<evidence type="ECO:0000256" key="2">
    <source>
        <dbReference type="ARBA" id="ARBA00023015"/>
    </source>
</evidence>
<keyword evidence="2" id="KW-0805">Transcription regulation</keyword>
<dbReference type="InterPro" id="IPR003313">
    <property type="entry name" value="AraC-bd"/>
</dbReference>
<accession>I8I2V8</accession>
<evidence type="ECO:0000313" key="7">
    <source>
        <dbReference type="EMBL" id="EIT70296.1"/>
    </source>
</evidence>
<evidence type="ECO:0000259" key="6">
    <source>
        <dbReference type="PROSITE" id="PS01124"/>
    </source>
</evidence>
<evidence type="ECO:0000256" key="1">
    <source>
        <dbReference type="ARBA" id="ARBA00022491"/>
    </source>
</evidence>
<dbReference type="Gene3D" id="1.10.10.60">
    <property type="entry name" value="Homeodomain-like"/>
    <property type="match status" value="1"/>
</dbReference>
<dbReference type="SUPFAM" id="SSF51182">
    <property type="entry name" value="RmlC-like cupins"/>
    <property type="match status" value="1"/>
</dbReference>
<name>I8I2V8_9GAMM</name>
<dbReference type="CDD" id="cd06124">
    <property type="entry name" value="cupin_NimR-like_N"/>
    <property type="match status" value="1"/>
</dbReference>
<dbReference type="InterPro" id="IPR011051">
    <property type="entry name" value="RmlC_Cupin_sf"/>
</dbReference>
<sequence>MTTPEKAPRYLQLHDTGLPVTVIAVDYASGHRNPPHRHPNAQLLHAVTGVMVVSTEHGRWVVPPTRGVWVPAGVEHAVRMVGEVHMRAAFVEPDAAPGLPTQCAVLGISALLRELILAALDIPLSYQRDSRDGRLMRLLLDELRTLQTLPLHLPQPSDALLQPICDRLRESPDDPTSAESWSRKLGIDPRTLHRRFVKATGLTFTQWRQQARLLNALERLASGERVLDIALALGYSSPTAFTTMFKRQFGLTPSAFFGA</sequence>
<evidence type="ECO:0000256" key="4">
    <source>
        <dbReference type="ARBA" id="ARBA00023159"/>
    </source>
</evidence>
<dbReference type="SUPFAM" id="SSF46689">
    <property type="entry name" value="Homeodomain-like"/>
    <property type="match status" value="1"/>
</dbReference>
<dbReference type="Gene3D" id="2.60.120.10">
    <property type="entry name" value="Jelly Rolls"/>
    <property type="match status" value="1"/>
</dbReference>
<dbReference type="Proteomes" id="UP000003704">
    <property type="component" value="Unassembled WGS sequence"/>
</dbReference>
<dbReference type="Pfam" id="PF12833">
    <property type="entry name" value="HTH_18"/>
    <property type="match status" value="1"/>
</dbReference>
<dbReference type="PRINTS" id="PR00032">
    <property type="entry name" value="HTHARAC"/>
</dbReference>
<dbReference type="PROSITE" id="PS01124">
    <property type="entry name" value="HTH_ARAC_FAMILY_2"/>
    <property type="match status" value="1"/>
</dbReference>
<dbReference type="OrthoDB" id="5949386at2"/>
<gene>
    <name evidence="7" type="ORF">WQQ_04330</name>
</gene>
<feature type="domain" description="HTH araC/xylS-type" evidence="6">
    <location>
        <begin position="162"/>
        <end position="259"/>
    </location>
</feature>
<dbReference type="InterPro" id="IPR014710">
    <property type="entry name" value="RmlC-like_jellyroll"/>
</dbReference>
<dbReference type="PATRIC" id="fig|1172194.4.peg.411"/>
<comment type="caution">
    <text evidence="7">The sequence shown here is derived from an EMBL/GenBank/DDBJ whole genome shotgun (WGS) entry which is preliminary data.</text>
</comment>
<keyword evidence="5" id="KW-0804">Transcription</keyword>
<keyword evidence="1" id="KW-0678">Repressor</keyword>
<dbReference type="InterPro" id="IPR009057">
    <property type="entry name" value="Homeodomain-like_sf"/>
</dbReference>
<dbReference type="STRING" id="1172194.WQQ_04330"/>
<evidence type="ECO:0000256" key="5">
    <source>
        <dbReference type="ARBA" id="ARBA00023163"/>
    </source>
</evidence>
<keyword evidence="3" id="KW-0238">DNA-binding</keyword>